<dbReference type="PANTHER" id="PTHR31270">
    <property type="entry name" value="GLUTAMINYL-PEPTIDE CYCLOTRANSFERASE"/>
    <property type="match status" value="1"/>
</dbReference>
<organism evidence="1 2">
    <name type="scientific">Prorocentrum cordatum</name>
    <dbReference type="NCBI Taxonomy" id="2364126"/>
    <lineage>
        <taxon>Eukaryota</taxon>
        <taxon>Sar</taxon>
        <taxon>Alveolata</taxon>
        <taxon>Dinophyceae</taxon>
        <taxon>Prorocentrales</taxon>
        <taxon>Prorocentraceae</taxon>
        <taxon>Prorocentrum</taxon>
    </lineage>
</organism>
<sequence length="150" mass="16461">MRTLICQRHLANDAAGGQVDSETKSAPSGADVFTLDPDTLELRSTARIVDDGVPLEMLNELEVVDGELWANLYGSDCLARISLDGSWSVLGWVVLSDIMDRRQAFEAAVRARRDPPDRLERHRLELRGAAPLRHGQVVAAALRDRSGATE</sequence>
<accession>A0ABN9T080</accession>
<dbReference type="PANTHER" id="PTHR31270:SF1">
    <property type="entry name" value="GLUTAMINYL-PEPTIDE CYCLOTRANSFERASE"/>
    <property type="match status" value="1"/>
</dbReference>
<name>A0ABN9T080_9DINO</name>
<dbReference type="InterPro" id="IPR007788">
    <property type="entry name" value="QCT"/>
</dbReference>
<dbReference type="EMBL" id="CAUYUJ010014215">
    <property type="protein sequence ID" value="CAK0838320.1"/>
    <property type="molecule type" value="Genomic_DNA"/>
</dbReference>
<gene>
    <name evidence="1" type="ORF">PCOR1329_LOCUS34296</name>
</gene>
<dbReference type="Pfam" id="PF05096">
    <property type="entry name" value="Glu_cyclase_2"/>
    <property type="match status" value="1"/>
</dbReference>
<proteinExistence type="predicted"/>
<dbReference type="Proteomes" id="UP001189429">
    <property type="component" value="Unassembled WGS sequence"/>
</dbReference>
<evidence type="ECO:0000313" key="2">
    <source>
        <dbReference type="Proteomes" id="UP001189429"/>
    </source>
</evidence>
<comment type="caution">
    <text evidence="1">The sequence shown here is derived from an EMBL/GenBank/DDBJ whole genome shotgun (WGS) entry which is preliminary data.</text>
</comment>
<reference evidence="1" key="1">
    <citation type="submission" date="2023-10" db="EMBL/GenBank/DDBJ databases">
        <authorList>
            <person name="Chen Y."/>
            <person name="Shah S."/>
            <person name="Dougan E. K."/>
            <person name="Thang M."/>
            <person name="Chan C."/>
        </authorList>
    </citation>
    <scope>NUCLEOTIDE SEQUENCE [LARGE SCALE GENOMIC DNA]</scope>
</reference>
<protein>
    <submittedName>
        <fullName evidence="1">Uncharacterized protein</fullName>
    </submittedName>
</protein>
<evidence type="ECO:0000313" key="1">
    <source>
        <dbReference type="EMBL" id="CAK0838320.1"/>
    </source>
</evidence>
<keyword evidence="2" id="KW-1185">Reference proteome</keyword>